<organism evidence="6 7">
    <name type="scientific">Hyphomonas oceanitis SCH89</name>
    <dbReference type="NCBI Taxonomy" id="1280953"/>
    <lineage>
        <taxon>Bacteria</taxon>
        <taxon>Pseudomonadati</taxon>
        <taxon>Pseudomonadota</taxon>
        <taxon>Alphaproteobacteria</taxon>
        <taxon>Hyphomonadales</taxon>
        <taxon>Hyphomonadaceae</taxon>
        <taxon>Hyphomonas</taxon>
    </lineage>
</organism>
<dbReference type="PATRIC" id="fig|1280953.3.peg.2671"/>
<dbReference type="eggNOG" id="COG3550">
    <property type="taxonomic scope" value="Bacteria"/>
</dbReference>
<keyword evidence="3" id="KW-0418">Kinase</keyword>
<dbReference type="Pfam" id="PF13657">
    <property type="entry name" value="Couple_hipA"/>
    <property type="match status" value="1"/>
</dbReference>
<evidence type="ECO:0000256" key="1">
    <source>
        <dbReference type="ARBA" id="ARBA00010164"/>
    </source>
</evidence>
<dbReference type="OrthoDB" id="9805913at2"/>
<dbReference type="NCBIfam" id="TIGR03071">
    <property type="entry name" value="couple_hipA"/>
    <property type="match status" value="1"/>
</dbReference>
<dbReference type="GO" id="GO:0004674">
    <property type="term" value="F:protein serine/threonine kinase activity"/>
    <property type="evidence" value="ECO:0007669"/>
    <property type="project" value="TreeGrafter"/>
</dbReference>
<evidence type="ECO:0000313" key="7">
    <source>
        <dbReference type="Proteomes" id="UP000024942"/>
    </source>
</evidence>
<dbReference type="STRING" id="1280953.HOC_13269"/>
<evidence type="ECO:0000259" key="4">
    <source>
        <dbReference type="Pfam" id="PF07804"/>
    </source>
</evidence>
<keyword evidence="7" id="KW-1185">Reference proteome</keyword>
<dbReference type="CDD" id="cd17808">
    <property type="entry name" value="HipA_Ec_like"/>
    <property type="match status" value="1"/>
</dbReference>
<dbReference type="Pfam" id="PF07804">
    <property type="entry name" value="HipA_C"/>
    <property type="match status" value="1"/>
</dbReference>
<feature type="domain" description="HipA N-terminal subdomain 1" evidence="5">
    <location>
        <begin position="10"/>
        <end position="109"/>
    </location>
</feature>
<protein>
    <recommendedName>
        <fullName evidence="8">HipA domain-containing protein</fullName>
    </recommendedName>
</protein>
<dbReference type="InterPro" id="IPR012893">
    <property type="entry name" value="HipA-like_C"/>
</dbReference>
<dbReference type="EMBL" id="ARYL01000020">
    <property type="protein sequence ID" value="KDA01889.1"/>
    <property type="molecule type" value="Genomic_DNA"/>
</dbReference>
<feature type="domain" description="HipA-like C-terminal" evidence="4">
    <location>
        <begin position="155"/>
        <end position="399"/>
    </location>
</feature>
<keyword evidence="2" id="KW-0808">Transferase</keyword>
<dbReference type="InterPro" id="IPR052028">
    <property type="entry name" value="HipA_Ser/Thr_kinase"/>
</dbReference>
<evidence type="ECO:0000256" key="2">
    <source>
        <dbReference type="ARBA" id="ARBA00022679"/>
    </source>
</evidence>
<dbReference type="PANTHER" id="PTHR37419">
    <property type="entry name" value="SERINE/THREONINE-PROTEIN KINASE TOXIN HIPA"/>
    <property type="match status" value="1"/>
</dbReference>
<dbReference type="AlphaFoldDB" id="A0A059G5C1"/>
<proteinExistence type="inferred from homology"/>
<evidence type="ECO:0000259" key="5">
    <source>
        <dbReference type="Pfam" id="PF13657"/>
    </source>
</evidence>
<comment type="caution">
    <text evidence="6">The sequence shown here is derived from an EMBL/GenBank/DDBJ whole genome shotgun (WGS) entry which is preliminary data.</text>
</comment>
<comment type="similarity">
    <text evidence="1">Belongs to the HipA Ser/Thr kinase family.</text>
</comment>
<dbReference type="InterPro" id="IPR017508">
    <property type="entry name" value="HipA_N1"/>
</dbReference>
<name>A0A059G5C1_9PROT</name>
<evidence type="ECO:0000256" key="3">
    <source>
        <dbReference type="ARBA" id="ARBA00022777"/>
    </source>
</evidence>
<dbReference type="Proteomes" id="UP000024942">
    <property type="component" value="Unassembled WGS sequence"/>
</dbReference>
<dbReference type="RefSeq" id="WP_035539381.1">
    <property type="nucleotide sequence ID" value="NZ_ARYL01000020.1"/>
</dbReference>
<accession>A0A059G5C1</accession>
<evidence type="ECO:0008006" key="8">
    <source>
        <dbReference type="Google" id="ProtNLM"/>
    </source>
</evidence>
<sequence>MARRTQTQRLNIYLNARSVGRIEKAGSGAVSFVYDTDWVAWEGAMPVSISLPLSEEVFRGQQVVNVFENLLPDADRVRRNVAERLGAEGVDAFSLLAVTGRDCVGALQFLSPDDTPGAAGEVTGTVMSEAGIAALIRGLHVNPLGLDPEDDAFRISIAGAQDKTALLKKDGVWCRPTGTTATTHILKPAIGVIQNEIDLTDSVQNEYVCLKLCALLGLDVAEAEIAEFEDQLALSITRFDRLWTQDGRLLRLPQEDFCQALSVPSTRKYQNEGGPGVLDILDRLKESDRANEDRYAFFKAQVVFWLLGATDGHAKNFSIALQPGGGFWLTKLYDVLTTQPVVDAGRISQNQFKLAMSLGDRNRYQVNQIARRHFEQTAGAAGLPKGTVENICAELDEAVPIALEALGALVDNTVPEAIVESIGCGMRTRLAALNIHE</sequence>
<dbReference type="PANTHER" id="PTHR37419:SF1">
    <property type="entry name" value="SERINE_THREONINE-PROTEIN KINASE TOXIN HIPA"/>
    <property type="match status" value="1"/>
</dbReference>
<evidence type="ECO:0000313" key="6">
    <source>
        <dbReference type="EMBL" id="KDA01889.1"/>
    </source>
</evidence>
<reference evidence="6 7" key="1">
    <citation type="journal article" date="2014" name="Antonie Van Leeuwenhoek">
        <title>Hyphomonas beringensis sp. nov. and Hyphomonas chukchiensis sp. nov., isolated from surface seawater of the Bering Sea and Chukchi Sea.</title>
        <authorList>
            <person name="Li C."/>
            <person name="Lai Q."/>
            <person name="Li G."/>
            <person name="Dong C."/>
            <person name="Wang J."/>
            <person name="Liao Y."/>
            <person name="Shao Z."/>
        </authorList>
    </citation>
    <scope>NUCLEOTIDE SEQUENCE [LARGE SCALE GENOMIC DNA]</scope>
    <source>
        <strain evidence="6 7">SCH89</strain>
    </source>
</reference>
<gene>
    <name evidence="6" type="ORF">HOC_13269</name>
</gene>
<dbReference type="GO" id="GO:0005829">
    <property type="term" value="C:cytosol"/>
    <property type="evidence" value="ECO:0007669"/>
    <property type="project" value="TreeGrafter"/>
</dbReference>